<dbReference type="InterPro" id="IPR009003">
    <property type="entry name" value="Peptidase_S1_PA"/>
</dbReference>
<feature type="signal peptide" evidence="8">
    <location>
        <begin position="1"/>
        <end position="20"/>
    </location>
</feature>
<keyword evidence="6" id="KW-0720">Serine protease</keyword>
<evidence type="ECO:0000256" key="7">
    <source>
        <dbReference type="SAM" id="MobiDB-lite"/>
    </source>
</evidence>
<evidence type="ECO:0000256" key="4">
    <source>
        <dbReference type="ARBA" id="ARBA00022737"/>
    </source>
</evidence>
<dbReference type="PRINTS" id="PR00834">
    <property type="entry name" value="PROTEASES2C"/>
</dbReference>
<keyword evidence="3 8" id="KW-0732">Signal</keyword>
<reference evidence="10 11" key="1">
    <citation type="submission" date="2021-01" db="EMBL/GenBank/DDBJ databases">
        <title>Chryseolinea sp. Jin1 Genome sequencing and assembly.</title>
        <authorList>
            <person name="Kim I."/>
        </authorList>
    </citation>
    <scope>NUCLEOTIDE SEQUENCE [LARGE SCALE GENOMIC DNA]</scope>
    <source>
        <strain evidence="10 11">Jin1</strain>
    </source>
</reference>
<dbReference type="PANTHER" id="PTHR22939:SF129">
    <property type="entry name" value="SERINE PROTEASE HTRA2, MITOCHONDRIAL"/>
    <property type="match status" value="1"/>
</dbReference>
<evidence type="ECO:0000256" key="3">
    <source>
        <dbReference type="ARBA" id="ARBA00022729"/>
    </source>
</evidence>
<dbReference type="InterPro" id="IPR001940">
    <property type="entry name" value="Peptidase_S1C"/>
</dbReference>
<dbReference type="Pfam" id="PF13365">
    <property type="entry name" value="Trypsin_2"/>
    <property type="match status" value="1"/>
</dbReference>
<evidence type="ECO:0000313" key="11">
    <source>
        <dbReference type="Proteomes" id="UP000613030"/>
    </source>
</evidence>
<evidence type="ECO:0000256" key="5">
    <source>
        <dbReference type="ARBA" id="ARBA00022801"/>
    </source>
</evidence>
<evidence type="ECO:0000256" key="1">
    <source>
        <dbReference type="ARBA" id="ARBA00010541"/>
    </source>
</evidence>
<dbReference type="SUPFAM" id="SSF50494">
    <property type="entry name" value="Trypsin-like serine proteases"/>
    <property type="match status" value="1"/>
</dbReference>
<dbReference type="InterPro" id="IPR001478">
    <property type="entry name" value="PDZ"/>
</dbReference>
<dbReference type="SMART" id="SM00228">
    <property type="entry name" value="PDZ"/>
    <property type="match status" value="2"/>
</dbReference>
<keyword evidence="4" id="KW-0677">Repeat</keyword>
<accession>A0ABS1KRE6</accession>
<proteinExistence type="inferred from homology"/>
<keyword evidence="5" id="KW-0378">Hydrolase</keyword>
<sequence length="495" mass="53026">MKKFGSLFLAAVLGSACTIASFQWLDKKDPATTGNLEYLSGVPASKVAYRTNENGETVPLDFTAAAEKVMPAVVFIKSTQDGPRRQEQSQSMDPFREFFGPRTPQGPSQSSGSGVIVNADGYIVTNNHVVQDADVVEVTLYDNRSYKAEVIGIDPDTDLALIKINQTGLPYLPFVDSDKAKVGEWVLAVGNPYNLTSTVTAGIISAKGRNINILNRNEGGNGSTAIESFIQTDAAINPGNSGGALVELNGGLLGINTAIASPTGSYSGYGFAVPSNIASKIVEDLIKFGTVQRGWLGAFVASVNSDLAKEHGLKVNEGAYISGFADNSSAKIAGLKEGDVVIRIDEAPIKSSTALIEYIGRHRPGDKVNMVVNRKGTEVTVPVTLKNREGKTGPVAVVEKDGAAALGIQLEDIDGNVLKKLDLDHGVRIKELGNGKIAKYTDMREGFIVSKVNDQPVKSVKEFNEVIRKKKPGDMLIFSGTYEDFPREFNYALRM</sequence>
<feature type="chain" id="PRO_5045834357" evidence="8">
    <location>
        <begin position="21"/>
        <end position="495"/>
    </location>
</feature>
<comment type="similarity">
    <text evidence="1">Belongs to the peptidase S1C family.</text>
</comment>
<name>A0ABS1KRE6_9BACT</name>
<dbReference type="Proteomes" id="UP000613030">
    <property type="component" value="Unassembled WGS sequence"/>
</dbReference>
<dbReference type="Gene3D" id="2.40.10.120">
    <property type="match status" value="1"/>
</dbReference>
<keyword evidence="2" id="KW-0645">Protease</keyword>
<feature type="region of interest" description="Disordered" evidence="7">
    <location>
        <begin position="80"/>
        <end position="112"/>
    </location>
</feature>
<dbReference type="PROSITE" id="PS50106">
    <property type="entry name" value="PDZ"/>
    <property type="match status" value="1"/>
</dbReference>
<dbReference type="PROSITE" id="PS51257">
    <property type="entry name" value="PROKAR_LIPOPROTEIN"/>
    <property type="match status" value="1"/>
</dbReference>
<comment type="caution">
    <text evidence="10">The sequence shown here is derived from an EMBL/GenBank/DDBJ whole genome shotgun (WGS) entry which is preliminary data.</text>
</comment>
<organism evidence="10 11">
    <name type="scientific">Chryseolinea lacunae</name>
    <dbReference type="NCBI Taxonomy" id="2801331"/>
    <lineage>
        <taxon>Bacteria</taxon>
        <taxon>Pseudomonadati</taxon>
        <taxon>Bacteroidota</taxon>
        <taxon>Cytophagia</taxon>
        <taxon>Cytophagales</taxon>
        <taxon>Fulvivirgaceae</taxon>
        <taxon>Chryseolinea</taxon>
    </lineage>
</organism>
<keyword evidence="11" id="KW-1185">Reference proteome</keyword>
<dbReference type="InterPro" id="IPR036034">
    <property type="entry name" value="PDZ_sf"/>
</dbReference>
<dbReference type="PANTHER" id="PTHR22939">
    <property type="entry name" value="SERINE PROTEASE FAMILY S1C HTRA-RELATED"/>
    <property type="match status" value="1"/>
</dbReference>
<protein>
    <submittedName>
        <fullName evidence="10">Do family serine endopeptidase</fullName>
    </submittedName>
</protein>
<evidence type="ECO:0000256" key="8">
    <source>
        <dbReference type="SAM" id="SignalP"/>
    </source>
</evidence>
<feature type="domain" description="PDZ" evidence="9">
    <location>
        <begin position="285"/>
        <end position="353"/>
    </location>
</feature>
<evidence type="ECO:0000259" key="9">
    <source>
        <dbReference type="PROSITE" id="PS50106"/>
    </source>
</evidence>
<dbReference type="Pfam" id="PF13180">
    <property type="entry name" value="PDZ_2"/>
    <property type="match status" value="1"/>
</dbReference>
<evidence type="ECO:0000313" key="10">
    <source>
        <dbReference type="EMBL" id="MBL0741878.1"/>
    </source>
</evidence>
<evidence type="ECO:0000256" key="2">
    <source>
        <dbReference type="ARBA" id="ARBA00022670"/>
    </source>
</evidence>
<dbReference type="SUPFAM" id="SSF50156">
    <property type="entry name" value="PDZ domain-like"/>
    <property type="match status" value="2"/>
</dbReference>
<dbReference type="RefSeq" id="WP_202009467.1">
    <property type="nucleotide sequence ID" value="NZ_JAERRB010000003.1"/>
</dbReference>
<evidence type="ECO:0000256" key="6">
    <source>
        <dbReference type="ARBA" id="ARBA00022825"/>
    </source>
</evidence>
<dbReference type="NCBIfam" id="TIGR02037">
    <property type="entry name" value="degP_htrA_DO"/>
    <property type="match status" value="1"/>
</dbReference>
<gene>
    <name evidence="10" type="ORF">JI741_11655</name>
</gene>
<dbReference type="EMBL" id="JAERRB010000003">
    <property type="protein sequence ID" value="MBL0741878.1"/>
    <property type="molecule type" value="Genomic_DNA"/>
</dbReference>
<dbReference type="InterPro" id="IPR011782">
    <property type="entry name" value="Pept_S1C_Do"/>
</dbReference>
<dbReference type="Gene3D" id="2.30.42.10">
    <property type="match status" value="2"/>
</dbReference>